<name>A0ABR8XAW7_9BACL</name>
<dbReference type="RefSeq" id="WP_191706818.1">
    <property type="nucleotide sequence ID" value="NZ_JACSQA010000006.1"/>
</dbReference>
<dbReference type="Proteomes" id="UP000640930">
    <property type="component" value="Unassembled WGS sequence"/>
</dbReference>
<evidence type="ECO:0000313" key="1">
    <source>
        <dbReference type="EMBL" id="MBD8026317.1"/>
    </source>
</evidence>
<comment type="caution">
    <text evidence="1">The sequence shown here is derived from an EMBL/GenBank/DDBJ whole genome shotgun (WGS) entry which is preliminary data.</text>
</comment>
<gene>
    <name evidence="1" type="ORF">H9636_06560</name>
</gene>
<dbReference type="Pfam" id="PF14106">
    <property type="entry name" value="DUF4279"/>
    <property type="match status" value="1"/>
</dbReference>
<evidence type="ECO:0000313" key="2">
    <source>
        <dbReference type="Proteomes" id="UP000640930"/>
    </source>
</evidence>
<reference evidence="1 2" key="1">
    <citation type="submission" date="2020-08" db="EMBL/GenBank/DDBJ databases">
        <title>A Genomic Blueprint of the Chicken Gut Microbiome.</title>
        <authorList>
            <person name="Gilroy R."/>
            <person name="Ravi A."/>
            <person name="Getino M."/>
            <person name="Pursley I."/>
            <person name="Horton D.L."/>
            <person name="Alikhan N.-F."/>
            <person name="Baker D."/>
            <person name="Gharbi K."/>
            <person name="Hall N."/>
            <person name="Watson M."/>
            <person name="Adriaenssens E.M."/>
            <person name="Foster-Nyarko E."/>
            <person name="Jarju S."/>
            <person name="Secka A."/>
            <person name="Antonio M."/>
            <person name="Oren A."/>
            <person name="Chaudhuri R."/>
            <person name="La Ragione R.M."/>
            <person name="Hildebrand F."/>
            <person name="Pallen M.J."/>
        </authorList>
    </citation>
    <scope>NUCLEOTIDE SEQUENCE [LARGE SCALE GENOMIC DNA]</scope>
    <source>
        <strain evidence="1 2">Re31</strain>
    </source>
</reference>
<proteinExistence type="predicted"/>
<sequence length="140" mass="16698">MEEYCTKTMVYFTLYGDYFPLEEFTKEIGINPTNAYKQGEEFIIGKHKLVRDETAWRLETDDILTDFPQEPINQIIDSLFDSAEIINKYKERFNLKCHIMTVIYFNSYQTRGLVINHRLIEFAHKVGAEYQFDIYNNVIE</sequence>
<accession>A0ABR8XAW7</accession>
<keyword evidence="2" id="KW-1185">Reference proteome</keyword>
<protein>
    <submittedName>
        <fullName evidence="1">DUF4279 domain-containing protein</fullName>
    </submittedName>
</protein>
<organism evidence="1 2">
    <name type="scientific">Ureibacillus galli</name>
    <dbReference type="NCBI Taxonomy" id="2762222"/>
    <lineage>
        <taxon>Bacteria</taxon>
        <taxon>Bacillati</taxon>
        <taxon>Bacillota</taxon>
        <taxon>Bacilli</taxon>
        <taxon>Bacillales</taxon>
        <taxon>Caryophanaceae</taxon>
        <taxon>Ureibacillus</taxon>
    </lineage>
</organism>
<dbReference type="EMBL" id="JACSQA010000006">
    <property type="protein sequence ID" value="MBD8026317.1"/>
    <property type="molecule type" value="Genomic_DNA"/>
</dbReference>
<dbReference type="InterPro" id="IPR025459">
    <property type="entry name" value="DUF4279"/>
</dbReference>